<proteinExistence type="predicted"/>
<organism evidence="2">
    <name type="scientific">Lotharella oceanica</name>
    <dbReference type="NCBI Taxonomy" id="641309"/>
    <lineage>
        <taxon>Eukaryota</taxon>
        <taxon>Sar</taxon>
        <taxon>Rhizaria</taxon>
        <taxon>Cercozoa</taxon>
        <taxon>Chlorarachniophyceae</taxon>
        <taxon>Lotharella</taxon>
    </lineage>
</organism>
<evidence type="ECO:0000313" key="2">
    <source>
        <dbReference type="EMBL" id="CAD9776304.1"/>
    </source>
</evidence>
<feature type="compositionally biased region" description="Polar residues" evidence="1">
    <location>
        <begin position="189"/>
        <end position="206"/>
    </location>
</feature>
<sequence>MDTNSMFGADKSFATIATEDTGGAQKDQGTRSAFEVGVLDDLIMTDDNGDGASQHAKAVDILAAEFKKVMNDFGLDAGGIEAAVQAALSKVMSARKTTAESSVEANGKLVAPKMPENLFGSENQDFSPQFPTAAAPAPQPSSMGPDSKSMGGVFNKMPNPGPSNPQFGASPFPGTMQQAPVSQRLPAPTVQSNVQPADQQASTDQMRNPFDDDNYDPSFDPSQPNPFEMADGRAFTQTRAQTTTPGFTQPPQQSSQATVQQQAPDVQKQPSKDDLFAFADPFKSMG</sequence>
<name>A0A7S2U1A5_9EUKA</name>
<dbReference type="EMBL" id="HBHP01032988">
    <property type="protein sequence ID" value="CAD9776304.1"/>
    <property type="molecule type" value="Transcribed_RNA"/>
</dbReference>
<evidence type="ECO:0000256" key="1">
    <source>
        <dbReference type="SAM" id="MobiDB-lite"/>
    </source>
</evidence>
<dbReference type="AlphaFoldDB" id="A0A7S2U1A5"/>
<feature type="compositionally biased region" description="Low complexity" evidence="1">
    <location>
        <begin position="232"/>
        <end position="263"/>
    </location>
</feature>
<feature type="region of interest" description="Disordered" evidence="1">
    <location>
        <begin position="119"/>
        <end position="273"/>
    </location>
</feature>
<feature type="compositionally biased region" description="Low complexity" evidence="1">
    <location>
        <begin position="126"/>
        <end position="142"/>
    </location>
</feature>
<protein>
    <submittedName>
        <fullName evidence="2">Uncharacterized protein</fullName>
    </submittedName>
</protein>
<reference evidence="2" key="1">
    <citation type="submission" date="2021-01" db="EMBL/GenBank/DDBJ databases">
        <authorList>
            <person name="Corre E."/>
            <person name="Pelletier E."/>
            <person name="Niang G."/>
            <person name="Scheremetjew M."/>
            <person name="Finn R."/>
            <person name="Kale V."/>
            <person name="Holt S."/>
            <person name="Cochrane G."/>
            <person name="Meng A."/>
            <person name="Brown T."/>
            <person name="Cohen L."/>
        </authorList>
    </citation>
    <scope>NUCLEOTIDE SEQUENCE</scope>
    <source>
        <strain evidence="2">CCMP622</strain>
    </source>
</reference>
<accession>A0A7S2U1A5</accession>
<gene>
    <name evidence="2" type="ORF">LSP00402_LOCUS20309</name>
</gene>